<dbReference type="Proteomes" id="UP000648722">
    <property type="component" value="Unassembled WGS sequence"/>
</dbReference>
<dbReference type="EMBL" id="BMFS01000010">
    <property type="protein sequence ID" value="GGH05086.1"/>
    <property type="molecule type" value="Genomic_DNA"/>
</dbReference>
<dbReference type="NCBIfam" id="TIGR02742">
    <property type="entry name" value="TrbC_Ftype"/>
    <property type="match status" value="1"/>
</dbReference>
<dbReference type="InterPro" id="IPR014113">
    <property type="entry name" value="T4SS_TrbC_subgr"/>
</dbReference>
<evidence type="ECO:0000313" key="1">
    <source>
        <dbReference type="EMBL" id="GGH05086.1"/>
    </source>
</evidence>
<gene>
    <name evidence="1" type="ORF">GCM10007420_21920</name>
</gene>
<keyword evidence="2" id="KW-1185">Reference proteome</keyword>
<protein>
    <recommendedName>
        <fullName evidence="3">Type-F conjugative transfer system pilin assembly protein TrbC</fullName>
    </recommendedName>
</protein>
<sequence>MEEKKLLCILTMGLALALAGDEPASPFDLDAVERMRSGLEAARDAQGESAREFTDRLMSSADRIREAQDGTFPDSVDLARQGSGAAGEMFDGDLNIERMFEPDVLEGPVLYVLVSLGMPDEALRGLVREADELNGTIVIRGFYGGDWQQTQARIMDLFEEDETGGLMIDPRPFQAFGVQAVPAIIRAEHGVSPCGDLGCLPETPPHDMVRGNISIRAALEIMGYSLNQ</sequence>
<comment type="caution">
    <text evidence="1">The sequence shown here is derived from an EMBL/GenBank/DDBJ whole genome shotgun (WGS) entry which is preliminary data.</text>
</comment>
<reference evidence="2" key="1">
    <citation type="journal article" date="2019" name="Int. J. Syst. Evol. Microbiol.">
        <title>The Global Catalogue of Microorganisms (GCM) 10K type strain sequencing project: providing services to taxonomists for standard genome sequencing and annotation.</title>
        <authorList>
            <consortium name="The Broad Institute Genomics Platform"/>
            <consortium name="The Broad Institute Genome Sequencing Center for Infectious Disease"/>
            <person name="Wu L."/>
            <person name="Ma J."/>
        </authorList>
    </citation>
    <scope>NUCLEOTIDE SEQUENCE [LARGE SCALE GENOMIC DNA]</scope>
    <source>
        <strain evidence="2">CGMCC 1.12766</strain>
    </source>
</reference>
<evidence type="ECO:0000313" key="2">
    <source>
        <dbReference type="Proteomes" id="UP000648722"/>
    </source>
</evidence>
<dbReference type="InterPro" id="IPR019106">
    <property type="entry name" value="T4SS_TrbC"/>
</dbReference>
<name>A0ABQ1XWX6_9PROT</name>
<evidence type="ECO:0008006" key="3">
    <source>
        <dbReference type="Google" id="ProtNLM"/>
    </source>
</evidence>
<organism evidence="1 2">
    <name type="scientific">Glycocaulis albus</name>
    <dbReference type="NCBI Taxonomy" id="1382801"/>
    <lineage>
        <taxon>Bacteria</taxon>
        <taxon>Pseudomonadati</taxon>
        <taxon>Pseudomonadota</taxon>
        <taxon>Alphaproteobacteria</taxon>
        <taxon>Maricaulales</taxon>
        <taxon>Maricaulaceae</taxon>
        <taxon>Glycocaulis</taxon>
    </lineage>
</organism>
<dbReference type="RefSeq" id="WP_188452634.1">
    <property type="nucleotide sequence ID" value="NZ_BMFS01000010.1"/>
</dbReference>
<dbReference type="Pfam" id="PF09673">
    <property type="entry name" value="TrbC_Ftype"/>
    <property type="match status" value="1"/>
</dbReference>
<proteinExistence type="predicted"/>
<accession>A0ABQ1XWX6</accession>